<reference evidence="2" key="1">
    <citation type="submission" date="2020-05" db="EMBL/GenBank/DDBJ databases">
        <title>Frigoriglobus tundricola gen. nov., sp. nov., a psychrotolerant cellulolytic planctomycete of the family Gemmataceae with two divergent copies of 16S rRNA gene.</title>
        <authorList>
            <person name="Kulichevskaya I.S."/>
            <person name="Ivanova A.A."/>
            <person name="Naumoff D.G."/>
            <person name="Beletsky A.V."/>
            <person name="Rijpstra W.I.C."/>
            <person name="Sinninghe Damste J.S."/>
            <person name="Mardanov A.V."/>
            <person name="Ravin N.V."/>
            <person name="Dedysh S.N."/>
        </authorList>
    </citation>
    <scope>NUCLEOTIDE SEQUENCE [LARGE SCALE GENOMIC DNA]</scope>
    <source>
        <strain evidence="2">PL17</strain>
    </source>
</reference>
<dbReference type="EMBL" id="CP053452">
    <property type="protein sequence ID" value="QJW95604.1"/>
    <property type="molecule type" value="Genomic_DNA"/>
</dbReference>
<dbReference type="AlphaFoldDB" id="A0A6M5YQ19"/>
<proteinExistence type="predicted"/>
<sequence length="157" mass="18291">MVTPMLRELTGPFPPFFHFEGPWFLHERSARHLIDAWDHVCQRAIQEGNAEDLHAARDDYQAVLLAHLKILDGYLLLLDRFAGEYPTEFVDRLIPGRDRLQKHYDALFPRWQTIDDLEAMLLERISLPNDRLKALAEKYPPPQAWYDEAHGTSAAQE</sequence>
<keyword evidence="2" id="KW-1185">Reference proteome</keyword>
<dbReference type="KEGG" id="ftj:FTUN_3154"/>
<name>A0A6M5YQ19_9BACT</name>
<gene>
    <name evidence="1" type="ORF">FTUN_3154</name>
</gene>
<evidence type="ECO:0000313" key="1">
    <source>
        <dbReference type="EMBL" id="QJW95604.1"/>
    </source>
</evidence>
<dbReference type="RefSeq" id="WP_171471360.1">
    <property type="nucleotide sequence ID" value="NZ_CP053452.2"/>
</dbReference>
<organism evidence="1 2">
    <name type="scientific">Frigoriglobus tundricola</name>
    <dbReference type="NCBI Taxonomy" id="2774151"/>
    <lineage>
        <taxon>Bacteria</taxon>
        <taxon>Pseudomonadati</taxon>
        <taxon>Planctomycetota</taxon>
        <taxon>Planctomycetia</taxon>
        <taxon>Gemmatales</taxon>
        <taxon>Gemmataceae</taxon>
        <taxon>Frigoriglobus</taxon>
    </lineage>
</organism>
<evidence type="ECO:0000313" key="2">
    <source>
        <dbReference type="Proteomes" id="UP000503447"/>
    </source>
</evidence>
<accession>A0A6M5YQ19</accession>
<protein>
    <submittedName>
        <fullName evidence="1">Uncharacterized protein</fullName>
    </submittedName>
</protein>
<dbReference type="Proteomes" id="UP000503447">
    <property type="component" value="Chromosome"/>
</dbReference>